<evidence type="ECO:0000256" key="2">
    <source>
        <dbReference type="SAM" id="Phobius"/>
    </source>
</evidence>
<name>A0ABU5HDK4_9BACT</name>
<sequence length="213" mass="22971">MTALWILQAYGVLGVLVAVLVLARGTGGPPRARVGQALLTGVLWPFMLPVLLSPGEAPGSAVTEARGERARRLEEVAARLEECWKQAAVESAWAAEPAREHQVLERFISRLRAQERRLKEMEVALAAAPASVKERLARLYESAVAELENSIGLVEDLSAQLTLLRFAHLSNPSAARVERGHIEELLLRIESLAEASQPPGSETAAPPPAVARA</sequence>
<organism evidence="3 4">
    <name type="scientific">Hyalangium rubrum</name>
    <dbReference type="NCBI Taxonomy" id="3103134"/>
    <lineage>
        <taxon>Bacteria</taxon>
        <taxon>Pseudomonadati</taxon>
        <taxon>Myxococcota</taxon>
        <taxon>Myxococcia</taxon>
        <taxon>Myxococcales</taxon>
        <taxon>Cystobacterineae</taxon>
        <taxon>Archangiaceae</taxon>
        <taxon>Hyalangium</taxon>
    </lineage>
</organism>
<evidence type="ECO:0000313" key="4">
    <source>
        <dbReference type="Proteomes" id="UP001291309"/>
    </source>
</evidence>
<dbReference type="Proteomes" id="UP001291309">
    <property type="component" value="Unassembled WGS sequence"/>
</dbReference>
<accession>A0ABU5HDK4</accession>
<gene>
    <name evidence="3" type="ORF">SYV04_33880</name>
</gene>
<evidence type="ECO:0000256" key="1">
    <source>
        <dbReference type="SAM" id="MobiDB-lite"/>
    </source>
</evidence>
<dbReference type="RefSeq" id="WP_321550140.1">
    <property type="nucleotide sequence ID" value="NZ_JAXIVS010000014.1"/>
</dbReference>
<keyword evidence="2" id="KW-0472">Membrane</keyword>
<keyword evidence="4" id="KW-1185">Reference proteome</keyword>
<protein>
    <submittedName>
        <fullName evidence="3">Uncharacterized protein</fullName>
    </submittedName>
</protein>
<dbReference type="EMBL" id="JAXIVS010000014">
    <property type="protein sequence ID" value="MDY7231431.1"/>
    <property type="molecule type" value="Genomic_DNA"/>
</dbReference>
<comment type="caution">
    <text evidence="3">The sequence shown here is derived from an EMBL/GenBank/DDBJ whole genome shotgun (WGS) entry which is preliminary data.</text>
</comment>
<reference evidence="3 4" key="1">
    <citation type="submission" date="2023-12" db="EMBL/GenBank/DDBJ databases">
        <title>the genome sequence of Hyalangium sp. s54d21.</title>
        <authorList>
            <person name="Zhang X."/>
        </authorList>
    </citation>
    <scope>NUCLEOTIDE SEQUENCE [LARGE SCALE GENOMIC DNA]</scope>
    <source>
        <strain evidence="4">s54d21</strain>
    </source>
</reference>
<keyword evidence="2" id="KW-1133">Transmembrane helix</keyword>
<feature type="transmembrane region" description="Helical" evidence="2">
    <location>
        <begin position="6"/>
        <end position="23"/>
    </location>
</feature>
<evidence type="ECO:0000313" key="3">
    <source>
        <dbReference type="EMBL" id="MDY7231431.1"/>
    </source>
</evidence>
<proteinExistence type="predicted"/>
<keyword evidence="2" id="KW-0812">Transmembrane</keyword>
<feature type="region of interest" description="Disordered" evidence="1">
    <location>
        <begin position="194"/>
        <end position="213"/>
    </location>
</feature>